<dbReference type="AlphaFoldDB" id="A0A6A5SQC3"/>
<keyword evidence="3" id="KW-1185">Reference proteome</keyword>
<organism evidence="2 3">
    <name type="scientific">Clathrospora elynae</name>
    <dbReference type="NCBI Taxonomy" id="706981"/>
    <lineage>
        <taxon>Eukaryota</taxon>
        <taxon>Fungi</taxon>
        <taxon>Dikarya</taxon>
        <taxon>Ascomycota</taxon>
        <taxon>Pezizomycotina</taxon>
        <taxon>Dothideomycetes</taxon>
        <taxon>Pleosporomycetidae</taxon>
        <taxon>Pleosporales</taxon>
        <taxon>Diademaceae</taxon>
        <taxon>Clathrospora</taxon>
    </lineage>
</organism>
<dbReference type="OrthoDB" id="41532at2759"/>
<dbReference type="InterPro" id="IPR015919">
    <property type="entry name" value="Cadherin-like_sf"/>
</dbReference>
<dbReference type="Proteomes" id="UP000800038">
    <property type="component" value="Unassembled WGS sequence"/>
</dbReference>
<dbReference type="GO" id="GO:0005509">
    <property type="term" value="F:calcium ion binding"/>
    <property type="evidence" value="ECO:0007669"/>
    <property type="project" value="InterPro"/>
</dbReference>
<dbReference type="Pfam" id="PF05345">
    <property type="entry name" value="He_PIG"/>
    <property type="match status" value="2"/>
</dbReference>
<dbReference type="InterPro" id="IPR006644">
    <property type="entry name" value="Cadg"/>
</dbReference>
<reference evidence="2" key="1">
    <citation type="journal article" date="2020" name="Stud. Mycol.">
        <title>101 Dothideomycetes genomes: a test case for predicting lifestyles and emergence of pathogens.</title>
        <authorList>
            <person name="Haridas S."/>
            <person name="Albert R."/>
            <person name="Binder M."/>
            <person name="Bloem J."/>
            <person name="Labutti K."/>
            <person name="Salamov A."/>
            <person name="Andreopoulos B."/>
            <person name="Baker S."/>
            <person name="Barry K."/>
            <person name="Bills G."/>
            <person name="Bluhm B."/>
            <person name="Cannon C."/>
            <person name="Castanera R."/>
            <person name="Culley D."/>
            <person name="Daum C."/>
            <person name="Ezra D."/>
            <person name="Gonzalez J."/>
            <person name="Henrissat B."/>
            <person name="Kuo A."/>
            <person name="Liang C."/>
            <person name="Lipzen A."/>
            <person name="Lutzoni F."/>
            <person name="Magnuson J."/>
            <person name="Mondo S."/>
            <person name="Nolan M."/>
            <person name="Ohm R."/>
            <person name="Pangilinan J."/>
            <person name="Park H.-J."/>
            <person name="Ramirez L."/>
            <person name="Alfaro M."/>
            <person name="Sun H."/>
            <person name="Tritt A."/>
            <person name="Yoshinaga Y."/>
            <person name="Zwiers L.-H."/>
            <person name="Turgeon B."/>
            <person name="Goodwin S."/>
            <person name="Spatafora J."/>
            <person name="Crous P."/>
            <person name="Grigoriev I."/>
        </authorList>
    </citation>
    <scope>NUCLEOTIDE SEQUENCE</scope>
    <source>
        <strain evidence="2">CBS 161.51</strain>
    </source>
</reference>
<accession>A0A6A5SQC3</accession>
<dbReference type="EMBL" id="ML976057">
    <property type="protein sequence ID" value="KAF1940786.1"/>
    <property type="molecule type" value="Genomic_DNA"/>
</dbReference>
<dbReference type="SMART" id="SM00736">
    <property type="entry name" value="CADG"/>
    <property type="match status" value="1"/>
</dbReference>
<evidence type="ECO:0000259" key="1">
    <source>
        <dbReference type="SMART" id="SM00736"/>
    </source>
</evidence>
<dbReference type="GO" id="GO:0016020">
    <property type="term" value="C:membrane"/>
    <property type="evidence" value="ECO:0007669"/>
    <property type="project" value="InterPro"/>
</dbReference>
<evidence type="ECO:0000313" key="2">
    <source>
        <dbReference type="EMBL" id="KAF1940786.1"/>
    </source>
</evidence>
<dbReference type="SUPFAM" id="SSF49313">
    <property type="entry name" value="Cadherin-like"/>
    <property type="match status" value="2"/>
</dbReference>
<gene>
    <name evidence="2" type="ORF">EJ02DRAFT_221194</name>
</gene>
<evidence type="ECO:0000313" key="3">
    <source>
        <dbReference type="Proteomes" id="UP000800038"/>
    </source>
</evidence>
<feature type="domain" description="Dystroglycan-type cadherin-like" evidence="1">
    <location>
        <begin position="58"/>
        <end position="158"/>
    </location>
</feature>
<dbReference type="InterPro" id="IPR013783">
    <property type="entry name" value="Ig-like_fold"/>
</dbReference>
<dbReference type="Gene3D" id="2.60.40.10">
    <property type="entry name" value="Immunoglobulins"/>
    <property type="match status" value="2"/>
</dbReference>
<sequence>MVAPLSAHVNTLSDSIALWNATLQRCRHWTSPSHQLLVSAGAGPTAKDDISTSLSTAGPISGADTVTVKPSKPFSISSLSDTFSSSKARLSYSVLLSERTPLPAWISFDALSMRFAGTAPPTDYPESFELLLIASDIPGFATSSVSFTMVITNHTLLFKPFSQTITVTAGSKVRGTDLNKKPFIDDSQVGDNETQSVTANIPAWLSFNNATFEIAGTAPSVLKSQDLTITAKAQSGDFAEYTIHVVFQSELFAREIGTLSLTLGEFFEYDISRSVLAKADESIIVDLASLAGYLHFDSTTLAISGSVSDDFAAQDAGNEATPEPEERKASWNLKGIVGRGSRWVSGGYWDKQGREDKVFI</sequence>
<name>A0A6A5SQC3_9PLEO</name>
<protein>
    <recommendedName>
        <fullName evidence="1">Dystroglycan-type cadherin-like domain-containing protein</fullName>
    </recommendedName>
</protein>
<proteinExistence type="predicted"/>